<protein>
    <recommendedName>
        <fullName evidence="6">Histidine kinase domain-containing protein</fullName>
    </recommendedName>
</protein>
<evidence type="ECO:0000256" key="1">
    <source>
        <dbReference type="ARBA" id="ARBA00022679"/>
    </source>
</evidence>
<organism evidence="7 8">
    <name type="scientific">Duganella guangzhouensis</name>
    <dbReference type="NCBI Taxonomy" id="2666084"/>
    <lineage>
        <taxon>Bacteria</taxon>
        <taxon>Pseudomonadati</taxon>
        <taxon>Pseudomonadota</taxon>
        <taxon>Betaproteobacteria</taxon>
        <taxon>Burkholderiales</taxon>
        <taxon>Oxalobacteraceae</taxon>
        <taxon>Telluria group</taxon>
        <taxon>Duganella</taxon>
    </lineage>
</organism>
<evidence type="ECO:0000256" key="4">
    <source>
        <dbReference type="SAM" id="Phobius"/>
    </source>
</evidence>
<dbReference type="InterPro" id="IPR005467">
    <property type="entry name" value="His_kinase_dom"/>
</dbReference>
<dbReference type="SUPFAM" id="SSF63829">
    <property type="entry name" value="Calcium-dependent phosphotriesterase"/>
    <property type="match status" value="3"/>
</dbReference>
<accession>A0A6I2L890</accession>
<dbReference type="InterPro" id="IPR036890">
    <property type="entry name" value="HATPase_C_sf"/>
</dbReference>
<evidence type="ECO:0000313" key="8">
    <source>
        <dbReference type="Proteomes" id="UP000433309"/>
    </source>
</evidence>
<keyword evidence="1" id="KW-0808">Transferase</keyword>
<evidence type="ECO:0000313" key="7">
    <source>
        <dbReference type="EMBL" id="MRW92499.1"/>
    </source>
</evidence>
<dbReference type="InterPro" id="IPR011712">
    <property type="entry name" value="Sig_transdc_His_kin_sub3_dim/P"/>
</dbReference>
<dbReference type="PROSITE" id="PS50109">
    <property type="entry name" value="HIS_KIN"/>
    <property type="match status" value="1"/>
</dbReference>
<proteinExistence type="predicted"/>
<evidence type="ECO:0000256" key="3">
    <source>
        <dbReference type="ARBA" id="ARBA00023012"/>
    </source>
</evidence>
<sequence length="1001" mass="109854">MRFKYAQLFRLILLAALSLDASATALAPDSARTSTLVHTSWGVKDGAPSNVFLMTQDQLGMLWLAATDGIYRFDGIRFERLNAIAGNRLHSVSIGSVLSVGTALWVGYNFGGVSVFDGGRVRHYGVADGLPARTVHKLVHTGDGGIWAATVDGLYRLDRQRWQAVTEKDGVPRGRVTRVAGLPDGVMQVIPPNGNVYRNTAGGHQFQLVLDAHGLQPLQDLPNGDVLYGDHGQHFFRYGAAGNTLTPLRFPATVKPVDPFLVNGGGVWIHPETGLTQLGPDLRPLRVFKGLESLSGKQIYGTLVDREGNLWLTTENGVDRIRSARLNAIPLPDRMWRALSVQSDGDGTIWIGNHRADDDENSFNVASFGVRQDGSRIASPLHDITAATRAADGSVWFGNKTTLWHRQAGRWQSWPLPPGLRGSDVQALSVDGDGRLWVSVVGKGVHVFHHGGWQAGGGDPVLAKRTAVSLHTDAQGRLWFGYPDNRLAVLSHGSLHEYSREDGLNVGNVTAVASRNGQLWVGGDEGVAVMRGQRFSPLLDADGLSLNGVSGMVATRRGELWLNGVSGLSRITAADLASGRVTRVDRFDYLDGRVGKPHHMRPLSVLTEAPDGRLWYATSGGVGWVDPARIPHNPRAPTPQVTALRTDQQEYVVRPGLTLPPRTRNLELDFTAATLSIPERVRFRYRLLGLEEGWRNAGARRVAFYTNLEPGDYRFEVLACNEDGVWGVTPASFAFRIAPTFVQTIWFKLLCALLALLLMALFYWRRMLAVTQRISERLRERLRERERIARALHDSFLQSVQALMMQFDLIKHSLGADDPLHGRIEHALTTADDVLREGREQVLALRLNHEQAGDLETALSGLGHILGPRYQTGFALQVNGVARPFRADAAAEAYAICREALQNAFRHAHSAQVRVELRYERSHFTLRVSDQGRGMDAAVYERGYRPGHFGLTGMRERAQDVGGTLEIHSTLGQGTTVTLLLPARRAYARAATVPASPVAAP</sequence>
<keyword evidence="4" id="KW-0472">Membrane</keyword>
<keyword evidence="3" id="KW-0902">Two-component regulatory system</keyword>
<feature type="signal peptide" evidence="5">
    <location>
        <begin position="1"/>
        <end position="27"/>
    </location>
</feature>
<dbReference type="InterPro" id="IPR015943">
    <property type="entry name" value="WD40/YVTN_repeat-like_dom_sf"/>
</dbReference>
<reference evidence="7 8" key="1">
    <citation type="submission" date="2019-11" db="EMBL/GenBank/DDBJ databases">
        <title>Novel species isolated from a subtropical stream in China.</title>
        <authorList>
            <person name="Lu H."/>
        </authorList>
    </citation>
    <scope>NUCLEOTIDE SEQUENCE [LARGE SCALE GENOMIC DNA]</scope>
    <source>
        <strain evidence="7 8">FT80W</strain>
    </source>
</reference>
<dbReference type="InterPro" id="IPR003594">
    <property type="entry name" value="HATPase_dom"/>
</dbReference>
<feature type="domain" description="Histidine kinase" evidence="6">
    <location>
        <begin position="896"/>
        <end position="985"/>
    </location>
</feature>
<dbReference type="GO" id="GO:0046983">
    <property type="term" value="F:protein dimerization activity"/>
    <property type="evidence" value="ECO:0007669"/>
    <property type="project" value="InterPro"/>
</dbReference>
<dbReference type="Pfam" id="PF07730">
    <property type="entry name" value="HisKA_3"/>
    <property type="match status" value="1"/>
</dbReference>
<dbReference type="EMBL" id="WKJK01000011">
    <property type="protein sequence ID" value="MRW92499.1"/>
    <property type="molecule type" value="Genomic_DNA"/>
</dbReference>
<keyword evidence="8" id="KW-1185">Reference proteome</keyword>
<comment type="caution">
    <text evidence="7">The sequence shown here is derived from an EMBL/GenBank/DDBJ whole genome shotgun (WGS) entry which is preliminary data.</text>
</comment>
<dbReference type="InterPro" id="IPR050482">
    <property type="entry name" value="Sensor_HK_TwoCompSys"/>
</dbReference>
<dbReference type="RefSeq" id="WP_154379934.1">
    <property type="nucleotide sequence ID" value="NZ_WKJK01000011.1"/>
</dbReference>
<keyword evidence="5" id="KW-0732">Signal</keyword>
<gene>
    <name evidence="7" type="ORF">GJ699_21095</name>
</gene>
<evidence type="ECO:0000256" key="5">
    <source>
        <dbReference type="SAM" id="SignalP"/>
    </source>
</evidence>
<dbReference type="Gene3D" id="2.130.10.10">
    <property type="entry name" value="YVTN repeat-like/Quinoprotein amine dehydrogenase"/>
    <property type="match status" value="3"/>
</dbReference>
<dbReference type="Gene3D" id="1.20.5.1930">
    <property type="match status" value="1"/>
</dbReference>
<dbReference type="PANTHER" id="PTHR24421:SF62">
    <property type="entry name" value="SENSORY TRANSDUCTION HISTIDINE KINASE"/>
    <property type="match status" value="1"/>
</dbReference>
<dbReference type="GO" id="GO:0000155">
    <property type="term" value="F:phosphorelay sensor kinase activity"/>
    <property type="evidence" value="ECO:0007669"/>
    <property type="project" value="InterPro"/>
</dbReference>
<feature type="transmembrane region" description="Helical" evidence="4">
    <location>
        <begin position="745"/>
        <end position="764"/>
    </location>
</feature>
<dbReference type="Gene3D" id="2.60.40.10">
    <property type="entry name" value="Immunoglobulins"/>
    <property type="match status" value="1"/>
</dbReference>
<dbReference type="InterPro" id="IPR011123">
    <property type="entry name" value="Y_Y_Y"/>
</dbReference>
<feature type="chain" id="PRO_5026175974" description="Histidine kinase domain-containing protein" evidence="5">
    <location>
        <begin position="28"/>
        <end position="1001"/>
    </location>
</feature>
<name>A0A6I2L890_9BURK</name>
<dbReference type="GO" id="GO:0016020">
    <property type="term" value="C:membrane"/>
    <property type="evidence" value="ECO:0007669"/>
    <property type="project" value="InterPro"/>
</dbReference>
<dbReference type="InterPro" id="IPR013783">
    <property type="entry name" value="Ig-like_fold"/>
</dbReference>
<evidence type="ECO:0000256" key="2">
    <source>
        <dbReference type="ARBA" id="ARBA00022777"/>
    </source>
</evidence>
<keyword evidence="4" id="KW-0812">Transmembrane</keyword>
<dbReference type="Pfam" id="PF02518">
    <property type="entry name" value="HATPase_c"/>
    <property type="match status" value="1"/>
</dbReference>
<dbReference type="SUPFAM" id="SSF55874">
    <property type="entry name" value="ATPase domain of HSP90 chaperone/DNA topoisomerase II/histidine kinase"/>
    <property type="match status" value="1"/>
</dbReference>
<keyword evidence="2" id="KW-0418">Kinase</keyword>
<dbReference type="SMART" id="SM00387">
    <property type="entry name" value="HATPase_c"/>
    <property type="match status" value="1"/>
</dbReference>
<dbReference type="Proteomes" id="UP000433309">
    <property type="component" value="Unassembled WGS sequence"/>
</dbReference>
<dbReference type="CDD" id="cd16917">
    <property type="entry name" value="HATPase_UhpB-NarQ-NarX-like"/>
    <property type="match status" value="1"/>
</dbReference>
<dbReference type="Pfam" id="PF07495">
    <property type="entry name" value="Y_Y_Y"/>
    <property type="match status" value="1"/>
</dbReference>
<keyword evidence="4" id="KW-1133">Transmembrane helix</keyword>
<evidence type="ECO:0000259" key="6">
    <source>
        <dbReference type="PROSITE" id="PS50109"/>
    </source>
</evidence>
<dbReference type="PANTHER" id="PTHR24421">
    <property type="entry name" value="NITRATE/NITRITE SENSOR PROTEIN NARX-RELATED"/>
    <property type="match status" value="1"/>
</dbReference>
<dbReference type="AlphaFoldDB" id="A0A6I2L890"/>
<dbReference type="Gene3D" id="3.30.565.10">
    <property type="entry name" value="Histidine kinase-like ATPase, C-terminal domain"/>
    <property type="match status" value="1"/>
</dbReference>